<feature type="transmembrane region" description="Helical" evidence="5">
    <location>
        <begin position="109"/>
        <end position="128"/>
    </location>
</feature>
<protein>
    <recommendedName>
        <fullName evidence="6">Sugar phosphate transporter domain-containing protein</fullName>
    </recommendedName>
</protein>
<dbReference type="SUPFAM" id="SSF103481">
    <property type="entry name" value="Multidrug resistance efflux transporter EmrE"/>
    <property type="match status" value="1"/>
</dbReference>
<dbReference type="InterPro" id="IPR050186">
    <property type="entry name" value="TPT_transporter"/>
</dbReference>
<dbReference type="EnsemblMetazoa" id="XM_021045291.2">
    <property type="protein sequence ID" value="XP_020900950.1"/>
    <property type="gene ID" value="LOC110239571"/>
</dbReference>
<feature type="transmembrane region" description="Helical" evidence="5">
    <location>
        <begin position="292"/>
        <end position="322"/>
    </location>
</feature>
<comment type="subcellular location">
    <subcellularLocation>
        <location evidence="1">Membrane</location>
        <topology evidence="1">Multi-pass membrane protein</topology>
    </subcellularLocation>
</comment>
<proteinExistence type="predicted"/>
<evidence type="ECO:0000256" key="1">
    <source>
        <dbReference type="ARBA" id="ARBA00004141"/>
    </source>
</evidence>
<keyword evidence="2 5" id="KW-0812">Transmembrane</keyword>
<reference evidence="7" key="1">
    <citation type="submission" date="2022-11" db="UniProtKB">
        <authorList>
            <consortium name="EnsemblMetazoa"/>
        </authorList>
    </citation>
    <scope>IDENTIFICATION</scope>
</reference>
<dbReference type="Proteomes" id="UP000887567">
    <property type="component" value="Unplaced"/>
</dbReference>
<evidence type="ECO:0000256" key="3">
    <source>
        <dbReference type="ARBA" id="ARBA00022989"/>
    </source>
</evidence>
<feature type="transmembrane region" description="Helical" evidence="5">
    <location>
        <begin position="249"/>
        <end position="272"/>
    </location>
</feature>
<evidence type="ECO:0000313" key="7">
    <source>
        <dbReference type="EnsemblMetazoa" id="XP_020900950.1"/>
    </source>
</evidence>
<name>A0A913X9D7_EXADI</name>
<keyword evidence="3 5" id="KW-1133">Transmembrane helix</keyword>
<dbReference type="PANTHER" id="PTHR11132">
    <property type="entry name" value="SOLUTE CARRIER FAMILY 35"/>
    <property type="match status" value="1"/>
</dbReference>
<feature type="transmembrane region" description="Helical" evidence="5">
    <location>
        <begin position="69"/>
        <end position="88"/>
    </location>
</feature>
<accession>A0A913X9D7</accession>
<evidence type="ECO:0000256" key="2">
    <source>
        <dbReference type="ARBA" id="ARBA00022692"/>
    </source>
</evidence>
<evidence type="ECO:0000313" key="8">
    <source>
        <dbReference type="Proteomes" id="UP000887567"/>
    </source>
</evidence>
<sequence length="344" mass="38669">MSMAPVIPAEKKDINIEMKPKFEFEKSDIFVRQVVMMTLWYIFSFGSMFTNKYILSELNGDAGILGETQMLGTAIFGAFKMYIPCALFQRSSHGHHEITHFHFIRNMGILGWLRFSSVVCSLISLKYVPVSFTETVKSSSPVITALFAWIMLGEKQSIHVNLTLIPIVGGLALCTANEISFNMMGFIAALLNIFIDCIQNVFSKKLLSSEQPYSPPELQFYTSAASIIVQLPLWFVYTDIKLKFISMDYYMILMLSLNAFLFYTQSLTAYGLMSVISPVTFSVSNTAKRAVLIWVSVLVFGNQVSPLSALGTIIVTSGVFLYQRFKGKQKAWDAKHSTKETLNV</sequence>
<organism evidence="7 8">
    <name type="scientific">Exaiptasia diaphana</name>
    <name type="common">Tropical sea anemone</name>
    <name type="synonym">Aiptasia pulchella</name>
    <dbReference type="NCBI Taxonomy" id="2652724"/>
    <lineage>
        <taxon>Eukaryota</taxon>
        <taxon>Metazoa</taxon>
        <taxon>Cnidaria</taxon>
        <taxon>Anthozoa</taxon>
        <taxon>Hexacorallia</taxon>
        <taxon>Actiniaria</taxon>
        <taxon>Aiptasiidae</taxon>
        <taxon>Exaiptasia</taxon>
    </lineage>
</organism>
<feature type="domain" description="Sugar phosphate transporter" evidence="6">
    <location>
        <begin position="34"/>
        <end position="322"/>
    </location>
</feature>
<feature type="transmembrane region" description="Helical" evidence="5">
    <location>
        <begin position="218"/>
        <end position="237"/>
    </location>
</feature>
<evidence type="ECO:0000256" key="4">
    <source>
        <dbReference type="ARBA" id="ARBA00023136"/>
    </source>
</evidence>
<feature type="transmembrane region" description="Helical" evidence="5">
    <location>
        <begin position="29"/>
        <end position="49"/>
    </location>
</feature>
<dbReference type="OrthoDB" id="6418713at2759"/>
<dbReference type="OMA" id="YFPCGMY"/>
<feature type="transmembrane region" description="Helical" evidence="5">
    <location>
        <begin position="183"/>
        <end position="202"/>
    </location>
</feature>
<dbReference type="GO" id="GO:0016020">
    <property type="term" value="C:membrane"/>
    <property type="evidence" value="ECO:0007669"/>
    <property type="project" value="UniProtKB-SubCell"/>
</dbReference>
<dbReference type="GeneID" id="110239571"/>
<keyword evidence="8" id="KW-1185">Reference proteome</keyword>
<dbReference type="InterPro" id="IPR037185">
    <property type="entry name" value="EmrE-like"/>
</dbReference>
<dbReference type="AlphaFoldDB" id="A0A913X9D7"/>
<evidence type="ECO:0000259" key="6">
    <source>
        <dbReference type="Pfam" id="PF03151"/>
    </source>
</evidence>
<dbReference type="KEGG" id="epa:110239571"/>
<feature type="transmembrane region" description="Helical" evidence="5">
    <location>
        <begin position="158"/>
        <end position="176"/>
    </location>
</feature>
<evidence type="ECO:0000256" key="5">
    <source>
        <dbReference type="SAM" id="Phobius"/>
    </source>
</evidence>
<dbReference type="RefSeq" id="XP_020900950.1">
    <property type="nucleotide sequence ID" value="XM_021045291.2"/>
</dbReference>
<keyword evidence="4 5" id="KW-0472">Membrane</keyword>
<dbReference type="InterPro" id="IPR004853">
    <property type="entry name" value="Sugar_P_trans_dom"/>
</dbReference>
<dbReference type="Pfam" id="PF03151">
    <property type="entry name" value="TPT"/>
    <property type="match status" value="1"/>
</dbReference>